<proteinExistence type="predicted"/>
<dbReference type="GO" id="GO:0003723">
    <property type="term" value="F:RNA binding"/>
    <property type="evidence" value="ECO:0007669"/>
    <property type="project" value="UniProtKB-UniRule"/>
</dbReference>
<reference evidence="7" key="1">
    <citation type="submission" date="2015-09" db="EMBL/GenBank/DDBJ databases">
        <title>Scylla olivacea transcriptome.</title>
        <authorList>
            <person name="Ikhwanuddin M."/>
        </authorList>
    </citation>
    <scope>NUCLEOTIDE SEQUENCE</scope>
</reference>
<organism evidence="7">
    <name type="scientific">Scylla olivacea</name>
    <name type="common">Orange mud crab</name>
    <name type="synonym">Cancer olivacea</name>
    <dbReference type="NCBI Taxonomy" id="85551"/>
    <lineage>
        <taxon>Eukaryota</taxon>
        <taxon>Metazoa</taxon>
        <taxon>Ecdysozoa</taxon>
        <taxon>Arthropoda</taxon>
        <taxon>Crustacea</taxon>
        <taxon>Multicrustacea</taxon>
        <taxon>Malacostraca</taxon>
        <taxon>Eumalacostraca</taxon>
        <taxon>Eucarida</taxon>
        <taxon>Decapoda</taxon>
        <taxon>Pleocyemata</taxon>
        <taxon>Brachyura</taxon>
        <taxon>Eubrachyura</taxon>
        <taxon>Portunoidea</taxon>
        <taxon>Portunidae</taxon>
        <taxon>Portuninae</taxon>
        <taxon>Scylla</taxon>
    </lineage>
</organism>
<evidence type="ECO:0000256" key="1">
    <source>
        <dbReference type="ARBA" id="ARBA00004604"/>
    </source>
</evidence>
<feature type="domain" description="RRM" evidence="6">
    <location>
        <begin position="82"/>
        <end position="159"/>
    </location>
</feature>
<dbReference type="GO" id="GO:0005730">
    <property type="term" value="C:nucleolus"/>
    <property type="evidence" value="ECO:0007669"/>
    <property type="project" value="UniProtKB-SubCell"/>
</dbReference>
<keyword evidence="3" id="KW-0539">Nucleus</keyword>
<evidence type="ECO:0000256" key="4">
    <source>
        <dbReference type="PROSITE-ProRule" id="PRU00176"/>
    </source>
</evidence>
<evidence type="ECO:0000313" key="7">
    <source>
        <dbReference type="EMBL" id="JAI58468.1"/>
    </source>
</evidence>
<evidence type="ECO:0000259" key="6">
    <source>
        <dbReference type="PROSITE" id="PS50102"/>
    </source>
</evidence>
<evidence type="ECO:0000256" key="3">
    <source>
        <dbReference type="ARBA" id="ARBA00023242"/>
    </source>
</evidence>
<dbReference type="EMBL" id="GDRN01100898">
    <property type="protein sequence ID" value="JAI58468.1"/>
    <property type="molecule type" value="Transcribed_RNA"/>
</dbReference>
<protein>
    <recommendedName>
        <fullName evidence="6">RRM domain-containing protein</fullName>
    </recommendedName>
</protein>
<name>A0A0P4VZI5_SCYOL</name>
<dbReference type="PANTHER" id="PTHR46754">
    <property type="entry name" value="MKI67 FHA DOMAIN-INTERACTING NUCLEOLAR PHOSPHOPROTEIN"/>
    <property type="match status" value="1"/>
</dbReference>
<accession>A0A0P4VZI5</accession>
<dbReference type="InterPro" id="IPR012677">
    <property type="entry name" value="Nucleotide-bd_a/b_plait_sf"/>
</dbReference>
<dbReference type="AlphaFoldDB" id="A0A0P4VZI5"/>
<dbReference type="Pfam" id="PF00076">
    <property type="entry name" value="RRM_1"/>
    <property type="match status" value="1"/>
</dbReference>
<comment type="subcellular location">
    <subcellularLocation>
        <location evidence="1">Nucleus</location>
        <location evidence="1">Nucleolus</location>
    </subcellularLocation>
</comment>
<evidence type="ECO:0000256" key="5">
    <source>
        <dbReference type="SAM" id="MobiDB-lite"/>
    </source>
</evidence>
<evidence type="ECO:0000256" key="2">
    <source>
        <dbReference type="ARBA" id="ARBA00022884"/>
    </source>
</evidence>
<keyword evidence="2 4" id="KW-0694">RNA-binding</keyword>
<feature type="region of interest" description="Disordered" evidence="5">
    <location>
        <begin position="1"/>
        <end position="42"/>
    </location>
</feature>
<dbReference type="InterPro" id="IPR000504">
    <property type="entry name" value="RRM_dom"/>
</dbReference>
<dbReference type="SUPFAM" id="SSF54928">
    <property type="entry name" value="RNA-binding domain, RBD"/>
    <property type="match status" value="1"/>
</dbReference>
<sequence length="159" mass="17724">MAKTEGIKTVKPGSLKTKETSPLQANKITTHRTKKAASPAAKRTTATKFFALQRTGDGEFCERTLQKTQALKQSTKDDDMRAVIMQSNIPHGSFKGQISHYFRQFGVLENVKPGCSKRTGQSYGYAYMAFQHYEVAEIMAEDMNGYLTFAKIVKCSHSS</sequence>
<dbReference type="InterPro" id="IPR035979">
    <property type="entry name" value="RBD_domain_sf"/>
</dbReference>
<dbReference type="PROSITE" id="PS50102">
    <property type="entry name" value="RRM"/>
    <property type="match status" value="1"/>
</dbReference>
<dbReference type="Gene3D" id="3.30.70.330">
    <property type="match status" value="1"/>
</dbReference>